<protein>
    <recommendedName>
        <fullName evidence="1">DUF6908 domain-containing protein</fullName>
    </recommendedName>
</protein>
<feature type="domain" description="DUF6908" evidence="1">
    <location>
        <begin position="2"/>
        <end position="143"/>
    </location>
</feature>
<name>A0A396YNM0_9LEPT</name>
<dbReference type="EMBL" id="QHCT01000011">
    <property type="protein sequence ID" value="RHX84721.1"/>
    <property type="molecule type" value="Genomic_DNA"/>
</dbReference>
<dbReference type="OrthoDB" id="9972822at2"/>
<proteinExistence type="predicted"/>
<dbReference type="RefSeq" id="WP_118970690.1">
    <property type="nucleotide sequence ID" value="NZ_QHCT01000011.1"/>
</dbReference>
<evidence type="ECO:0000313" key="3">
    <source>
        <dbReference type="Proteomes" id="UP000265798"/>
    </source>
</evidence>
<comment type="caution">
    <text evidence="2">The sequence shown here is derived from an EMBL/GenBank/DDBJ whole genome shotgun (WGS) entry which is preliminary data.</text>
</comment>
<evidence type="ECO:0000313" key="2">
    <source>
        <dbReference type="EMBL" id="RHX84721.1"/>
    </source>
</evidence>
<accession>A0A396YNM0</accession>
<gene>
    <name evidence="2" type="ORF">DLM75_22140</name>
</gene>
<dbReference type="AlphaFoldDB" id="A0A396YNM0"/>
<sequence>MKTIHGIIRKHGGKRGIEESSVRIEKEQESVLEIESIGKGPRGYDAIQVTQLVSREGEWIANPKIQFEIILFGTWKMDGEELKYEKQILYFPYTYIQEHMLEKDEVFEMNEDGQIKHTNQKKLNALKVLSYLWDGIFEEQGYLELYRSKNQSGEKKV</sequence>
<reference evidence="3" key="1">
    <citation type="submission" date="2018-05" db="EMBL/GenBank/DDBJ databases">
        <title>Leptospira yasudae sp. nov. and Leptospira stimsonii sp. nov., two pathogenic species of the genus Leptospira isolated from environmental sources.</title>
        <authorList>
            <person name="Casanovas-Massana A."/>
            <person name="Hamond C."/>
            <person name="Santos L.A."/>
            <person name="Hacker K.P."/>
            <person name="Balassiano I."/>
            <person name="Medeiros M.A."/>
            <person name="Reis M.G."/>
            <person name="Ko A.I."/>
            <person name="Wunder E.A."/>
        </authorList>
    </citation>
    <scope>NUCLEOTIDE SEQUENCE [LARGE SCALE GENOMIC DNA]</scope>
    <source>
        <strain evidence="3">Yale</strain>
    </source>
</reference>
<dbReference type="Pfam" id="PF21849">
    <property type="entry name" value="DUF6908"/>
    <property type="match status" value="1"/>
</dbReference>
<dbReference type="Proteomes" id="UP000265798">
    <property type="component" value="Unassembled WGS sequence"/>
</dbReference>
<organism evidence="2 3">
    <name type="scientific">Leptospira stimsonii</name>
    <dbReference type="NCBI Taxonomy" id="2202203"/>
    <lineage>
        <taxon>Bacteria</taxon>
        <taxon>Pseudomonadati</taxon>
        <taxon>Spirochaetota</taxon>
        <taxon>Spirochaetia</taxon>
        <taxon>Leptospirales</taxon>
        <taxon>Leptospiraceae</taxon>
        <taxon>Leptospira</taxon>
    </lineage>
</organism>
<dbReference type="InterPro" id="IPR054203">
    <property type="entry name" value="DUF6908"/>
</dbReference>
<evidence type="ECO:0000259" key="1">
    <source>
        <dbReference type="Pfam" id="PF21849"/>
    </source>
</evidence>